<dbReference type="InterPro" id="IPR034768">
    <property type="entry name" value="4FE4S_WBL"/>
</dbReference>
<evidence type="ECO:0000256" key="12">
    <source>
        <dbReference type="HAMAP-Rule" id="MF_01479"/>
    </source>
</evidence>
<dbReference type="STRING" id="444597.BST26_12330"/>
<dbReference type="GO" id="GO:0003677">
    <property type="term" value="F:DNA binding"/>
    <property type="evidence" value="ECO:0007669"/>
    <property type="project" value="UniProtKB-UniRule"/>
</dbReference>
<evidence type="ECO:0000256" key="6">
    <source>
        <dbReference type="ARBA" id="ARBA00023004"/>
    </source>
</evidence>
<keyword evidence="11 12" id="KW-0804">Transcription</keyword>
<keyword evidence="7 12" id="KW-0411">Iron-sulfur</keyword>
<evidence type="ECO:0000256" key="13">
    <source>
        <dbReference type="SAM" id="MobiDB-lite"/>
    </source>
</evidence>
<keyword evidence="10 12" id="KW-1015">Disulfide bond</keyword>
<feature type="binding site" evidence="12">
    <location>
        <position position="61"/>
    </location>
    <ligand>
        <name>[4Fe-4S] cluster</name>
        <dbReference type="ChEBI" id="CHEBI:49883"/>
    </ligand>
</feature>
<feature type="domain" description="4Fe-4S Wbl-type" evidence="14">
    <location>
        <begin position="21"/>
        <end position="85"/>
    </location>
</feature>
<dbReference type="GO" id="GO:0045454">
    <property type="term" value="P:cell redox homeostasis"/>
    <property type="evidence" value="ECO:0007669"/>
    <property type="project" value="TreeGrafter"/>
</dbReference>
<comment type="cofactor">
    <cofactor evidence="12">
        <name>[4Fe-4S] cluster</name>
        <dbReference type="ChEBI" id="CHEBI:49883"/>
    </cofactor>
    <text evidence="12">Binds 1 [4Fe-4S] cluster per subunit. Following nitrosylation of the [4Fe-4S] cluster binds 1 [4Fe-8(NO)] cluster per subunit.</text>
</comment>
<feature type="compositionally biased region" description="Basic and acidic residues" evidence="13">
    <location>
        <begin position="136"/>
        <end position="145"/>
    </location>
</feature>
<evidence type="ECO:0000256" key="2">
    <source>
        <dbReference type="ARBA" id="ARBA00006597"/>
    </source>
</evidence>
<dbReference type="Pfam" id="PF02467">
    <property type="entry name" value="Whib"/>
    <property type="match status" value="1"/>
</dbReference>
<proteinExistence type="inferred from homology"/>
<dbReference type="PANTHER" id="PTHR38839:SF5">
    <property type="entry name" value="TRANSCRIPTIONAL REGULATOR WHID"/>
    <property type="match status" value="1"/>
</dbReference>
<dbReference type="GO" id="GO:0035731">
    <property type="term" value="F:dinitrosyl-iron complex binding"/>
    <property type="evidence" value="ECO:0007669"/>
    <property type="project" value="UniProtKB-UniRule"/>
</dbReference>
<sequence>MSVRLPLPPLAEHWAWQLRAECRGVPAEVFFTAESDKGHRRDAHEENAKKICRGCPVLQHCRDYAVAADEPYGIWGATTPQERRALRRQSDLATEPGDSTGRPPTPLPPVSSVPVAATPDRPARAPARPAVPHTAPETDRPRRSA</sequence>
<evidence type="ECO:0000313" key="15">
    <source>
        <dbReference type="EMBL" id="ORA69900.1"/>
    </source>
</evidence>
<organism evidence="15 16">
    <name type="scientific">Mycolicibacterium insubricum</name>
    <dbReference type="NCBI Taxonomy" id="444597"/>
    <lineage>
        <taxon>Bacteria</taxon>
        <taxon>Bacillati</taxon>
        <taxon>Actinomycetota</taxon>
        <taxon>Actinomycetes</taxon>
        <taxon>Mycobacteriales</taxon>
        <taxon>Mycobacteriaceae</taxon>
        <taxon>Mycolicibacterium</taxon>
    </lineage>
</organism>
<gene>
    <name evidence="12" type="primary">whiB</name>
    <name evidence="15" type="ORF">BST26_12330</name>
</gene>
<evidence type="ECO:0000313" key="16">
    <source>
        <dbReference type="Proteomes" id="UP000192801"/>
    </source>
</evidence>
<dbReference type="GO" id="GO:0046872">
    <property type="term" value="F:metal ion binding"/>
    <property type="evidence" value="ECO:0007669"/>
    <property type="project" value="UniProtKB-KW"/>
</dbReference>
<keyword evidence="16" id="KW-1185">Reference proteome</keyword>
<feature type="compositionally biased region" description="Basic and acidic residues" evidence="13">
    <location>
        <begin position="81"/>
        <end position="90"/>
    </location>
</feature>
<accession>A0A1X0DDP0</accession>
<evidence type="ECO:0000256" key="4">
    <source>
        <dbReference type="ARBA" id="ARBA00022490"/>
    </source>
</evidence>
<evidence type="ECO:0000256" key="9">
    <source>
        <dbReference type="ARBA" id="ARBA00023125"/>
    </source>
</evidence>
<keyword evidence="4 12" id="KW-0963">Cytoplasm</keyword>
<comment type="caution">
    <text evidence="15">The sequence shown here is derived from an EMBL/GenBank/DDBJ whole genome shotgun (WGS) entry which is preliminary data.</text>
</comment>
<dbReference type="GO" id="GO:0005737">
    <property type="term" value="C:cytoplasm"/>
    <property type="evidence" value="ECO:0007669"/>
    <property type="project" value="UniProtKB-SubCell"/>
</dbReference>
<evidence type="ECO:0000256" key="11">
    <source>
        <dbReference type="ARBA" id="ARBA00023163"/>
    </source>
</evidence>
<feature type="compositionally biased region" description="Low complexity" evidence="13">
    <location>
        <begin position="112"/>
        <end position="135"/>
    </location>
</feature>
<comment type="PTM">
    <text evidence="12">Upon Fe-S cluster removal intramolecular disulfide bonds are formed.</text>
</comment>
<comment type="function">
    <text evidence="12">Acts as a transcriptional regulator. Probably redox-responsive. The apo- but not holo-form probably binds DNA.</text>
</comment>
<evidence type="ECO:0000256" key="10">
    <source>
        <dbReference type="ARBA" id="ARBA00023157"/>
    </source>
</evidence>
<keyword evidence="3 12" id="KW-0004">4Fe-4S</keyword>
<keyword evidence="6 12" id="KW-0408">Iron</keyword>
<evidence type="ECO:0000256" key="1">
    <source>
        <dbReference type="ARBA" id="ARBA00004496"/>
    </source>
</evidence>
<name>A0A1X0DDP0_9MYCO</name>
<dbReference type="HAMAP" id="MF_01479">
    <property type="entry name" value="WhiB"/>
    <property type="match status" value="1"/>
</dbReference>
<dbReference type="GO" id="GO:0045892">
    <property type="term" value="P:negative regulation of DNA-templated transcription"/>
    <property type="evidence" value="ECO:0007669"/>
    <property type="project" value="TreeGrafter"/>
</dbReference>
<reference evidence="15 16" key="1">
    <citation type="submission" date="2016-12" db="EMBL/GenBank/DDBJ databases">
        <title>The new phylogeny of genus Mycobacterium.</title>
        <authorList>
            <person name="Tortoli E."/>
            <person name="Trovato A."/>
            <person name="Cirillo D.M."/>
        </authorList>
    </citation>
    <scope>NUCLEOTIDE SEQUENCE [LARGE SCALE GENOMIC DNA]</scope>
    <source>
        <strain evidence="15 16">DSM 45130</strain>
    </source>
</reference>
<dbReference type="PROSITE" id="PS51674">
    <property type="entry name" value="4FE4S_WBL"/>
    <property type="match status" value="1"/>
</dbReference>
<dbReference type="Proteomes" id="UP000192801">
    <property type="component" value="Unassembled WGS sequence"/>
</dbReference>
<evidence type="ECO:0000259" key="14">
    <source>
        <dbReference type="PROSITE" id="PS51674"/>
    </source>
</evidence>
<keyword evidence="9 12" id="KW-0238">DNA-binding</keyword>
<dbReference type="EMBL" id="MVHS01000027">
    <property type="protein sequence ID" value="ORA69900.1"/>
    <property type="molecule type" value="Genomic_DNA"/>
</dbReference>
<keyword evidence="5 12" id="KW-0479">Metal-binding</keyword>
<comment type="similarity">
    <text evidence="2 12">Belongs to the WhiB family.</text>
</comment>
<evidence type="ECO:0000256" key="5">
    <source>
        <dbReference type="ARBA" id="ARBA00022723"/>
    </source>
</evidence>
<dbReference type="GO" id="GO:0047134">
    <property type="term" value="F:protein-disulfide reductase [NAD(P)H] activity"/>
    <property type="evidence" value="ECO:0007669"/>
    <property type="project" value="TreeGrafter"/>
</dbReference>
<protein>
    <recommendedName>
        <fullName evidence="12">Transcriptional regulator WhiB</fullName>
    </recommendedName>
</protein>
<evidence type="ECO:0000256" key="7">
    <source>
        <dbReference type="ARBA" id="ARBA00023014"/>
    </source>
</evidence>
<dbReference type="OrthoDB" id="4763193at2"/>
<comment type="subcellular location">
    <subcellularLocation>
        <location evidence="1 12">Cytoplasm</location>
    </subcellularLocation>
</comment>
<evidence type="ECO:0000256" key="8">
    <source>
        <dbReference type="ARBA" id="ARBA00023015"/>
    </source>
</evidence>
<feature type="binding site" evidence="12">
    <location>
        <position position="52"/>
    </location>
    <ligand>
        <name>[4Fe-4S] cluster</name>
        <dbReference type="ChEBI" id="CHEBI:49883"/>
    </ligand>
</feature>
<dbReference type="AlphaFoldDB" id="A0A1X0DDP0"/>
<feature type="binding site" evidence="12">
    <location>
        <position position="55"/>
    </location>
    <ligand>
        <name>[4Fe-4S] cluster</name>
        <dbReference type="ChEBI" id="CHEBI:49883"/>
    </ligand>
</feature>
<dbReference type="InterPro" id="IPR003482">
    <property type="entry name" value="Whib"/>
</dbReference>
<feature type="binding site" evidence="12">
    <location>
        <position position="22"/>
    </location>
    <ligand>
        <name>[4Fe-4S] cluster</name>
        <dbReference type="ChEBI" id="CHEBI:49883"/>
    </ligand>
</feature>
<dbReference type="PANTHER" id="PTHR38839">
    <property type="entry name" value="TRANSCRIPTIONAL REGULATOR WHID-RELATED"/>
    <property type="match status" value="1"/>
</dbReference>
<feature type="region of interest" description="Disordered" evidence="13">
    <location>
        <begin position="79"/>
        <end position="145"/>
    </location>
</feature>
<keyword evidence="8 12" id="KW-0805">Transcription regulation</keyword>
<comment type="PTM">
    <text evidence="12">The Fe-S cluster can be nitrosylated by nitric oxide (NO).</text>
</comment>
<evidence type="ECO:0000256" key="3">
    <source>
        <dbReference type="ARBA" id="ARBA00022485"/>
    </source>
</evidence>
<dbReference type="GO" id="GO:0051539">
    <property type="term" value="F:4 iron, 4 sulfur cluster binding"/>
    <property type="evidence" value="ECO:0007669"/>
    <property type="project" value="UniProtKB-UniRule"/>
</dbReference>